<organism evidence="1 2">
    <name type="scientific">Opisthorchis viverrini</name>
    <name type="common">Southeast Asian liver fluke</name>
    <dbReference type="NCBI Taxonomy" id="6198"/>
    <lineage>
        <taxon>Eukaryota</taxon>
        <taxon>Metazoa</taxon>
        <taxon>Spiralia</taxon>
        <taxon>Lophotrochozoa</taxon>
        <taxon>Platyhelminthes</taxon>
        <taxon>Trematoda</taxon>
        <taxon>Digenea</taxon>
        <taxon>Opisthorchiida</taxon>
        <taxon>Opisthorchiata</taxon>
        <taxon>Opisthorchiidae</taxon>
        <taxon>Opisthorchis</taxon>
    </lineage>
</organism>
<dbReference type="KEGG" id="ovi:T265_13338"/>
<dbReference type="GeneID" id="20327505"/>
<dbReference type="CTD" id="20327505"/>
<dbReference type="RefSeq" id="XP_009166676.1">
    <property type="nucleotide sequence ID" value="XM_009168412.1"/>
</dbReference>
<dbReference type="AlphaFoldDB" id="A0A075AHB9"/>
<reference evidence="1 2" key="1">
    <citation type="submission" date="2013-11" db="EMBL/GenBank/DDBJ databases">
        <title>Opisthorchis viverrini - life in the bile duct.</title>
        <authorList>
            <person name="Young N.D."/>
            <person name="Nagarajan N."/>
            <person name="Lin S.J."/>
            <person name="Korhonen P.K."/>
            <person name="Jex A.R."/>
            <person name="Hall R.S."/>
            <person name="Safavi-Hemami H."/>
            <person name="Kaewkong W."/>
            <person name="Bertrand D."/>
            <person name="Gao S."/>
            <person name="Seet Q."/>
            <person name="Wongkham S."/>
            <person name="Teh B.T."/>
            <person name="Wongkham C."/>
            <person name="Intapan P.M."/>
            <person name="Maleewong W."/>
            <person name="Yang X."/>
            <person name="Hu M."/>
            <person name="Wang Z."/>
            <person name="Hofmann A."/>
            <person name="Sternberg P.W."/>
            <person name="Tan P."/>
            <person name="Wang J."/>
            <person name="Gasser R.B."/>
        </authorList>
    </citation>
    <scope>NUCLEOTIDE SEQUENCE [LARGE SCALE GENOMIC DNA]</scope>
</reference>
<sequence length="75" mass="8849">MQQDVENALLRRADLLSDGCLQRNMQKVPTSWRILPEFIRVLQPKMHLEMQVEELQYTACKKLPLNQQSCTQNSY</sequence>
<name>A0A075AHB9_OPIVI</name>
<proteinExistence type="predicted"/>
<evidence type="ECO:0000313" key="1">
    <source>
        <dbReference type="EMBL" id="KER29614.1"/>
    </source>
</evidence>
<dbReference type="EMBL" id="KL596675">
    <property type="protein sequence ID" value="KER29614.1"/>
    <property type="molecule type" value="Genomic_DNA"/>
</dbReference>
<protein>
    <submittedName>
        <fullName evidence="1">Uncharacterized protein</fullName>
    </submittedName>
</protein>
<evidence type="ECO:0000313" key="2">
    <source>
        <dbReference type="Proteomes" id="UP000054324"/>
    </source>
</evidence>
<dbReference type="Proteomes" id="UP000054324">
    <property type="component" value="Unassembled WGS sequence"/>
</dbReference>
<gene>
    <name evidence="1" type="ORF">T265_13338</name>
</gene>
<keyword evidence="2" id="KW-1185">Reference proteome</keyword>
<accession>A0A075AHB9</accession>